<protein>
    <submittedName>
        <fullName evidence="1">Uncharacterized protein</fullName>
    </submittedName>
</protein>
<name>A0A0P9CJP3_9ARCH</name>
<dbReference type="AlphaFoldDB" id="A0A0P9CJP3"/>
<evidence type="ECO:0000313" key="2">
    <source>
        <dbReference type="Proteomes" id="UP000050515"/>
    </source>
</evidence>
<gene>
    <name evidence="1" type="ORF">SE19_07925</name>
</gene>
<dbReference type="EMBL" id="LJCQ01000358">
    <property type="protein sequence ID" value="KPV45880.1"/>
    <property type="molecule type" value="Genomic_DNA"/>
</dbReference>
<sequence length="138" mass="15889">MSPNLKNFEKAVKDSYGNLELDLPRGSIKILDPSIITILVKNSSIQRTVEYSSNDKIYIATFSSYSMVNSNGMIEYYTDPPKNENIKEITFIVVGFHSEWDTEVKFSEEYMAVMPDRELKHLINFQRAILKTGIINKQ</sequence>
<dbReference type="RefSeq" id="WP_054964465.1">
    <property type="nucleotide sequence ID" value="NZ_LJCQ01000358.1"/>
</dbReference>
<dbReference type="PATRIC" id="fig|507754.4.peg.1780"/>
<dbReference type="Proteomes" id="UP000050515">
    <property type="component" value="Unassembled WGS sequence"/>
</dbReference>
<proteinExistence type="predicted"/>
<accession>A0A0P9CJP3</accession>
<evidence type="ECO:0000313" key="1">
    <source>
        <dbReference type="EMBL" id="KPV45880.1"/>
    </source>
</evidence>
<reference evidence="1 2" key="1">
    <citation type="submission" date="2015-09" db="EMBL/GenBank/DDBJ databases">
        <title>Draft genome sequence of Acidiplasma aeolicum DSM 18409.</title>
        <authorList>
            <person name="Hemp J."/>
        </authorList>
    </citation>
    <scope>NUCLEOTIDE SEQUENCE [LARGE SCALE GENOMIC DNA]</scope>
    <source>
        <strain evidence="1 2">V</strain>
    </source>
</reference>
<comment type="caution">
    <text evidence="1">The sequence shown here is derived from an EMBL/GenBank/DDBJ whole genome shotgun (WGS) entry which is preliminary data.</text>
</comment>
<organism evidence="1 2">
    <name type="scientific">Acidiplasma aeolicum</name>
    <dbReference type="NCBI Taxonomy" id="507754"/>
    <lineage>
        <taxon>Archaea</taxon>
        <taxon>Methanobacteriati</taxon>
        <taxon>Thermoplasmatota</taxon>
        <taxon>Thermoplasmata</taxon>
        <taxon>Thermoplasmatales</taxon>
        <taxon>Ferroplasmaceae</taxon>
        <taxon>Acidiplasma</taxon>
    </lineage>
</organism>